<dbReference type="InterPro" id="IPR036583">
    <property type="entry name" value="23S_rRNA_IVS_sf"/>
</dbReference>
<dbReference type="STRING" id="1630136.AS592_01740"/>
<dbReference type="EMBL" id="LNKT01000045">
    <property type="protein sequence ID" value="KYJ86112.1"/>
    <property type="molecule type" value="Genomic_DNA"/>
</dbReference>
<proteinExistence type="predicted"/>
<dbReference type="PANTHER" id="PTHR38471:SF2">
    <property type="entry name" value="FOUR HELIX BUNDLE PROTEIN"/>
    <property type="match status" value="1"/>
</dbReference>
<gene>
    <name evidence="1" type="ORF">AS592_01740</name>
</gene>
<dbReference type="Gene3D" id="1.20.1440.60">
    <property type="entry name" value="23S rRNA-intervening sequence"/>
    <property type="match status" value="1"/>
</dbReference>
<dbReference type="AlphaFoldDB" id="A0A151CEZ4"/>
<evidence type="ECO:0000313" key="2">
    <source>
        <dbReference type="Proteomes" id="UP000075359"/>
    </source>
</evidence>
<organism evidence="1 2">
    <name type="scientific">Sulfurovum riftiae</name>
    <dbReference type="NCBI Taxonomy" id="1630136"/>
    <lineage>
        <taxon>Bacteria</taxon>
        <taxon>Pseudomonadati</taxon>
        <taxon>Campylobacterota</taxon>
        <taxon>Epsilonproteobacteria</taxon>
        <taxon>Campylobacterales</taxon>
        <taxon>Sulfurovaceae</taxon>
        <taxon>Sulfurovum</taxon>
    </lineage>
</organism>
<dbReference type="PANTHER" id="PTHR38471">
    <property type="entry name" value="FOUR HELIX BUNDLE PROTEIN"/>
    <property type="match status" value="1"/>
</dbReference>
<protein>
    <submittedName>
        <fullName evidence="1">Four helix bundle protein</fullName>
    </submittedName>
</protein>
<dbReference type="InterPro" id="IPR012657">
    <property type="entry name" value="23S_rRNA-intervening_sequence"/>
</dbReference>
<dbReference type="RefSeq" id="WP_067331511.1">
    <property type="nucleotide sequence ID" value="NZ_LNKT01000045.1"/>
</dbReference>
<dbReference type="Pfam" id="PF05635">
    <property type="entry name" value="23S_rRNA_IVP"/>
    <property type="match status" value="1"/>
</dbReference>
<comment type="caution">
    <text evidence="1">The sequence shown here is derived from an EMBL/GenBank/DDBJ whole genome shotgun (WGS) entry which is preliminary data.</text>
</comment>
<dbReference type="OrthoDB" id="285993at2"/>
<accession>A0A151CEZ4</accession>
<dbReference type="SUPFAM" id="SSF158446">
    <property type="entry name" value="IVS-encoded protein-like"/>
    <property type="match status" value="1"/>
</dbReference>
<keyword evidence="2" id="KW-1185">Reference proteome</keyword>
<evidence type="ECO:0000313" key="1">
    <source>
        <dbReference type="EMBL" id="KYJ86112.1"/>
    </source>
</evidence>
<dbReference type="NCBIfam" id="TIGR02436">
    <property type="entry name" value="four helix bundle protein"/>
    <property type="match status" value="1"/>
</dbReference>
<name>A0A151CEZ4_9BACT</name>
<dbReference type="Proteomes" id="UP000075359">
    <property type="component" value="Unassembled WGS sequence"/>
</dbReference>
<reference evidence="1 2" key="1">
    <citation type="submission" date="2015-11" db="EMBL/GenBank/DDBJ databases">
        <title>Draft genome of Sulfurovum riftiae 1812E, a member of the Epsilonproteobacteria isolated from the tube of the deep-sea hydrothermal vent tubewom Riftia pachyptila.</title>
        <authorList>
            <person name="Vetriani C."/>
            <person name="Giovannelli D."/>
        </authorList>
    </citation>
    <scope>NUCLEOTIDE SEQUENCE [LARGE SCALE GENOMIC DNA]</scope>
    <source>
        <strain evidence="1 2">1812E</strain>
    </source>
</reference>
<sequence>MKKDLLRDKSFSFALRIVKLSQYLQKNHKEHILSKQILRSGTSIGALIREAQYAQSTADFLHKLTIALKEANETEYWLLILNESNYINEKMYNSIAPEIDELLKLLISSTKKIKESI</sequence>
<dbReference type="PIRSF" id="PIRSF035652">
    <property type="entry name" value="CHP02436"/>
    <property type="match status" value="1"/>
</dbReference>